<dbReference type="Proteomes" id="UP000460318">
    <property type="component" value="Unassembled WGS sequence"/>
</dbReference>
<organism evidence="1 2">
    <name type="scientific">Paenibacillus dendrobii</name>
    <dbReference type="NCBI Taxonomy" id="2691084"/>
    <lineage>
        <taxon>Bacteria</taxon>
        <taxon>Bacillati</taxon>
        <taxon>Bacillota</taxon>
        <taxon>Bacilli</taxon>
        <taxon>Bacillales</taxon>
        <taxon>Paenibacillaceae</taxon>
        <taxon>Paenibacillus</taxon>
    </lineage>
</organism>
<dbReference type="AlphaFoldDB" id="A0A7X3LJ73"/>
<gene>
    <name evidence="1" type="ORF">GRF59_15905</name>
</gene>
<comment type="caution">
    <text evidence="1">The sequence shown here is derived from an EMBL/GenBank/DDBJ whole genome shotgun (WGS) entry which is preliminary data.</text>
</comment>
<proteinExistence type="predicted"/>
<dbReference type="EMBL" id="WUBI01000002">
    <property type="protein sequence ID" value="MWV45109.1"/>
    <property type="molecule type" value="Genomic_DNA"/>
</dbReference>
<accession>A0A7X3LJ73</accession>
<name>A0A7X3LJ73_9BACL</name>
<sequence length="306" mass="34938">MGDLLAKAKAKPRMVLVVCCLLLLPFLFKSSSMEEHKATWLWDASLIENPGKILAFCKEQGVDVIFLQIQKNVEADQYRHFIAAAQQEDISVHALDGRPQWAYQEQQKEADGFIEWVLDYNDKASPEERFAGIQLDVEPYQLRRWEREQSSVVSEWSRNMEKWTDMGRRGGLYMSAAVPFWLGKVEAADSSGNLSRWMLGRFDALAVMSYRDSGEKMVDLSKGMLSEADELGKSVWIGMELGDTEEGSHVSFFGKPLPVMEEEMKNVYRLSDSYSSFAGLAVHHYEAWHEKMASADPKRKQSSMRN</sequence>
<keyword evidence="2" id="KW-1185">Reference proteome</keyword>
<reference evidence="1 2" key="1">
    <citation type="submission" date="2019-12" db="EMBL/GenBank/DDBJ databases">
        <title>Paenibacillus sp. nov., an endophytic bacterium isolated from the stem of Dendrobium.</title>
        <authorList>
            <person name="Zhao R."/>
        </authorList>
    </citation>
    <scope>NUCLEOTIDE SEQUENCE [LARGE SCALE GENOMIC DNA]</scope>
    <source>
        <strain evidence="1 2">HJL G12</strain>
    </source>
</reference>
<dbReference type="RefSeq" id="WP_160498701.1">
    <property type="nucleotide sequence ID" value="NZ_WUBI01000002.1"/>
</dbReference>
<protein>
    <recommendedName>
        <fullName evidence="3">Amidase</fullName>
    </recommendedName>
</protein>
<evidence type="ECO:0008006" key="3">
    <source>
        <dbReference type="Google" id="ProtNLM"/>
    </source>
</evidence>
<evidence type="ECO:0000313" key="2">
    <source>
        <dbReference type="Proteomes" id="UP000460318"/>
    </source>
</evidence>
<evidence type="ECO:0000313" key="1">
    <source>
        <dbReference type="EMBL" id="MWV45109.1"/>
    </source>
</evidence>